<feature type="domain" description="FIST" evidence="6">
    <location>
        <begin position="32"/>
        <end position="222"/>
    </location>
</feature>
<dbReference type="Pfam" id="PF08495">
    <property type="entry name" value="FIST"/>
    <property type="match status" value="1"/>
</dbReference>
<dbReference type="InterPro" id="IPR019494">
    <property type="entry name" value="FIST_C"/>
</dbReference>
<evidence type="ECO:0000259" key="7">
    <source>
        <dbReference type="SMART" id="SM01204"/>
    </source>
</evidence>
<protein>
    <submittedName>
        <fullName evidence="8">FIST N-terminal domain-containing protein</fullName>
    </submittedName>
</protein>
<name>A0ABP6Q1K0_9ACTN</name>
<dbReference type="Pfam" id="PF10442">
    <property type="entry name" value="FIST_C"/>
    <property type="match status" value="1"/>
</dbReference>
<keyword evidence="4" id="KW-1133">Transmembrane helix</keyword>
<dbReference type="PANTHER" id="PTHR14939:SF5">
    <property type="entry name" value="F-BOX ONLY PROTEIN 22"/>
    <property type="match status" value="1"/>
</dbReference>
<evidence type="ECO:0000256" key="1">
    <source>
        <dbReference type="ARBA" id="ARBA00004651"/>
    </source>
</evidence>
<comment type="caution">
    <text evidence="8">The sequence shown here is derived from an EMBL/GenBank/DDBJ whole genome shotgun (WGS) entry which is preliminary data.</text>
</comment>
<comment type="subcellular location">
    <subcellularLocation>
        <location evidence="1">Cell membrane</location>
        <topology evidence="1">Multi-pass membrane protein</topology>
    </subcellularLocation>
</comment>
<evidence type="ECO:0000259" key="6">
    <source>
        <dbReference type="SMART" id="SM00897"/>
    </source>
</evidence>
<dbReference type="EMBL" id="BAAAUV010000003">
    <property type="protein sequence ID" value="GAA3200329.1"/>
    <property type="molecule type" value="Genomic_DNA"/>
</dbReference>
<accession>A0ABP6Q1K0</accession>
<dbReference type="PANTHER" id="PTHR14939">
    <property type="entry name" value="F-BOX ONLY PROTEIN 22"/>
    <property type="match status" value="1"/>
</dbReference>
<dbReference type="SMART" id="SM01204">
    <property type="entry name" value="FIST_C"/>
    <property type="match status" value="1"/>
</dbReference>
<dbReference type="InterPro" id="IPR016741">
    <property type="entry name" value="UCP018953"/>
</dbReference>
<evidence type="ECO:0000256" key="5">
    <source>
        <dbReference type="ARBA" id="ARBA00023136"/>
    </source>
</evidence>
<gene>
    <name evidence="8" type="ORF">GCM10010468_12920</name>
</gene>
<organism evidence="8 9">
    <name type="scientific">Actinocorallia longicatena</name>
    <dbReference type="NCBI Taxonomy" id="111803"/>
    <lineage>
        <taxon>Bacteria</taxon>
        <taxon>Bacillati</taxon>
        <taxon>Actinomycetota</taxon>
        <taxon>Actinomycetes</taxon>
        <taxon>Streptosporangiales</taxon>
        <taxon>Thermomonosporaceae</taxon>
        <taxon>Actinocorallia</taxon>
    </lineage>
</organism>
<evidence type="ECO:0000256" key="2">
    <source>
        <dbReference type="ARBA" id="ARBA00022475"/>
    </source>
</evidence>
<reference evidence="9" key="1">
    <citation type="journal article" date="2019" name="Int. J. Syst. Evol. Microbiol.">
        <title>The Global Catalogue of Microorganisms (GCM) 10K type strain sequencing project: providing services to taxonomists for standard genome sequencing and annotation.</title>
        <authorList>
            <consortium name="The Broad Institute Genomics Platform"/>
            <consortium name="The Broad Institute Genome Sequencing Center for Infectious Disease"/>
            <person name="Wu L."/>
            <person name="Ma J."/>
        </authorList>
    </citation>
    <scope>NUCLEOTIDE SEQUENCE [LARGE SCALE GENOMIC DNA]</scope>
    <source>
        <strain evidence="9">JCM 9377</strain>
    </source>
</reference>
<dbReference type="InterPro" id="IPR013702">
    <property type="entry name" value="FIST_domain_N"/>
</dbReference>
<dbReference type="RefSeq" id="WP_344823229.1">
    <property type="nucleotide sequence ID" value="NZ_BAAAUV010000003.1"/>
</dbReference>
<evidence type="ECO:0000313" key="9">
    <source>
        <dbReference type="Proteomes" id="UP001501237"/>
    </source>
</evidence>
<proteinExistence type="predicted"/>
<evidence type="ECO:0000313" key="8">
    <source>
        <dbReference type="EMBL" id="GAA3200329.1"/>
    </source>
</evidence>
<sequence length="383" mass="39726">MTRFGDGLAQGLDLTSAAEEAVRRATGTLDGRADLLCVFVSGEDPEEVERAARQAMACSDARTVLGCSASGVIADGRGVEQTGAVSAWAGMLPEGARIEPFQLETLRGDDRLIVVGMPDPRPDDVVGVLLADPYSFPVDAFVERSDEVLPGLPLVGGLAGGAKGETRLFIDDKLFTEGAVGVVIGGPVEATTLVSQGARPVGPLMTITSAEQNVLYELAGSPALEKLEQIVLALPDDERELAAQGLLIGVAMDEYADEHEQGDFLVRGVVGVDTDTGALAIGDVVETGQTVRFQVRDAGAADSDLLDLVKGFDLGPVEGALLFSCNGRGRAMFATSDHDVRALEQFGSVGGFFADGEIGPVGGRNHVHGFTASILAFGKGGDV</sequence>
<keyword evidence="9" id="KW-1185">Reference proteome</keyword>
<dbReference type="Proteomes" id="UP001501237">
    <property type="component" value="Unassembled WGS sequence"/>
</dbReference>
<dbReference type="SMART" id="SM00897">
    <property type="entry name" value="FIST"/>
    <property type="match status" value="1"/>
</dbReference>
<keyword evidence="3" id="KW-0812">Transmembrane</keyword>
<evidence type="ECO:0000256" key="4">
    <source>
        <dbReference type="ARBA" id="ARBA00022989"/>
    </source>
</evidence>
<evidence type="ECO:0000256" key="3">
    <source>
        <dbReference type="ARBA" id="ARBA00022692"/>
    </source>
</evidence>
<keyword evidence="2" id="KW-1003">Cell membrane</keyword>
<dbReference type="PIRSF" id="PIRSF018953">
    <property type="entry name" value="UCP018953"/>
    <property type="match status" value="1"/>
</dbReference>
<feature type="domain" description="FIST C-domain" evidence="7">
    <location>
        <begin position="223"/>
        <end position="361"/>
    </location>
</feature>
<keyword evidence="5" id="KW-0472">Membrane</keyword>